<dbReference type="Proteomes" id="UP001374579">
    <property type="component" value="Unassembled WGS sequence"/>
</dbReference>
<organism evidence="2 3">
    <name type="scientific">Littorina saxatilis</name>
    <dbReference type="NCBI Taxonomy" id="31220"/>
    <lineage>
        <taxon>Eukaryota</taxon>
        <taxon>Metazoa</taxon>
        <taxon>Spiralia</taxon>
        <taxon>Lophotrochozoa</taxon>
        <taxon>Mollusca</taxon>
        <taxon>Gastropoda</taxon>
        <taxon>Caenogastropoda</taxon>
        <taxon>Littorinimorpha</taxon>
        <taxon>Littorinoidea</taxon>
        <taxon>Littorinidae</taxon>
        <taxon>Littorina</taxon>
    </lineage>
</organism>
<dbReference type="PANTHER" id="PTHR31366:SF2">
    <property type="entry name" value="UPF0739 PROTEIN C1ORF74"/>
    <property type="match status" value="1"/>
</dbReference>
<keyword evidence="3" id="KW-1185">Reference proteome</keyword>
<dbReference type="AlphaFoldDB" id="A0AAN9B7U6"/>
<evidence type="ECO:0000256" key="1">
    <source>
        <dbReference type="ARBA" id="ARBA00007065"/>
    </source>
</evidence>
<evidence type="ECO:0000313" key="3">
    <source>
        <dbReference type="Proteomes" id="UP001374579"/>
    </source>
</evidence>
<comment type="similarity">
    <text evidence="1">Belongs to the UPF0739 family.</text>
</comment>
<gene>
    <name evidence="2" type="ORF">V1264_003634</name>
</gene>
<reference evidence="2 3" key="1">
    <citation type="submission" date="2024-02" db="EMBL/GenBank/DDBJ databases">
        <title>Chromosome-scale genome assembly of the rough periwinkle Littorina saxatilis.</title>
        <authorList>
            <person name="De Jode A."/>
            <person name="Faria R."/>
            <person name="Formenti G."/>
            <person name="Sims Y."/>
            <person name="Smith T.P."/>
            <person name="Tracey A."/>
            <person name="Wood J.M.D."/>
            <person name="Zagrodzka Z.B."/>
            <person name="Johannesson K."/>
            <person name="Butlin R.K."/>
            <person name="Leder E.H."/>
        </authorList>
    </citation>
    <scope>NUCLEOTIDE SEQUENCE [LARGE SCALE GENOMIC DNA]</scope>
    <source>
        <strain evidence="2">Snail1</strain>
        <tissue evidence="2">Muscle</tissue>
    </source>
</reference>
<accession>A0AAN9B7U6</accession>
<dbReference type="EMBL" id="JBAMIC010000012">
    <property type="protein sequence ID" value="KAK7099504.1"/>
    <property type="molecule type" value="Genomic_DNA"/>
</dbReference>
<dbReference type="PANTHER" id="PTHR31366">
    <property type="entry name" value="UPF0739 PROTEIN C1ORF74"/>
    <property type="match status" value="1"/>
</dbReference>
<sequence length="264" mass="29076">MNHPAQWKQLTADHFGRQREKRSDQLMLDLLSVDCGLKSALLLDFSVSSTASLQSFLGALKQSVLLKKDLLVVSVGSDMLIVNPAAFEAGGNSCERIFSSVTFVDVSTNLNSPQLIANGSECLEATKTCFTTFLERRNSDGLGTVDLPIDAANKSPANPSTLFGMFLGYPVVYFYDMLLESGGNCLSMVPLVNFVVKGRLGESSVSQVREHTVMSFSVPEIFLDEVGSKVEAWFGVMKERRAWRDVFIDLTLKRLRVQFPAVCL</sequence>
<evidence type="ECO:0000313" key="2">
    <source>
        <dbReference type="EMBL" id="KAK7099504.1"/>
    </source>
</evidence>
<comment type="caution">
    <text evidence="2">The sequence shown here is derived from an EMBL/GenBank/DDBJ whole genome shotgun (WGS) entry which is preliminary data.</text>
</comment>
<dbReference type="InterPro" id="IPR027850">
    <property type="entry name" value="DUF4504"/>
</dbReference>
<protein>
    <submittedName>
        <fullName evidence="2">Uncharacterized protein</fullName>
    </submittedName>
</protein>
<dbReference type="Pfam" id="PF14953">
    <property type="entry name" value="DUF4504"/>
    <property type="match status" value="1"/>
</dbReference>
<proteinExistence type="inferred from homology"/>
<name>A0AAN9B7U6_9CAEN</name>